<dbReference type="InterPro" id="IPR041628">
    <property type="entry name" value="ChlI/MoxR_AAA_lid"/>
</dbReference>
<dbReference type="Proteomes" id="UP000007485">
    <property type="component" value="Chromosome"/>
</dbReference>
<evidence type="ECO:0000313" key="5">
    <source>
        <dbReference type="EMBL" id="ADY02523.1"/>
    </source>
</evidence>
<feature type="domain" description="ChlI/MoxR AAA lid" evidence="4">
    <location>
        <begin position="231"/>
        <end position="286"/>
    </location>
</feature>
<protein>
    <submittedName>
        <fullName evidence="5">ATPase associated with various cellular activities AAA_3</fullName>
    </submittedName>
</protein>
<dbReference type="EMBL" id="CP002529">
    <property type="protein sequence ID" value="ADY02523.1"/>
    <property type="molecule type" value="Genomic_DNA"/>
</dbReference>
<proteinExistence type="predicted"/>
<name>F0QY37_VULM7</name>
<dbReference type="GO" id="GO:0005524">
    <property type="term" value="F:ATP binding"/>
    <property type="evidence" value="ECO:0007669"/>
    <property type="project" value="UniProtKB-KW"/>
</dbReference>
<dbReference type="Pfam" id="PF07726">
    <property type="entry name" value="AAA_3"/>
    <property type="match status" value="1"/>
</dbReference>
<dbReference type="PIRSF" id="PIRSF002849">
    <property type="entry name" value="AAA_ATPase_chaperone_MoxR_prd"/>
    <property type="match status" value="1"/>
</dbReference>
<dbReference type="STRING" id="985053.VMUT_2331"/>
<dbReference type="FunFam" id="3.40.50.300:FF:000640">
    <property type="entry name" value="MoxR family ATPase"/>
    <property type="match status" value="1"/>
</dbReference>
<dbReference type="Gene3D" id="1.10.8.80">
    <property type="entry name" value="Magnesium chelatase subunit I, C-Terminal domain"/>
    <property type="match status" value="1"/>
</dbReference>
<reference evidence="5 6" key="1">
    <citation type="journal article" date="2011" name="J. Bacteriol.">
        <title>Complete genome sequence of 'Vulcanisaeta moutnovskia' strain 768-28, a novel member of the hyperthermophilic crenarchaeal genus vulcanisaeta.</title>
        <authorList>
            <person name="Gumerov V.M."/>
            <person name="Mardanov A.V."/>
            <person name="Beletsky A.V."/>
            <person name="Prokofeva M.I."/>
            <person name="Bonch-Osmolovskaya E.A."/>
            <person name="Ravin N.V."/>
            <person name="Skryabin K.G."/>
        </authorList>
    </citation>
    <scope>NUCLEOTIDE SEQUENCE [LARGE SCALE GENOMIC DNA]</scope>
    <source>
        <strain evidence="5 6">768-28</strain>
    </source>
</reference>
<dbReference type="AlphaFoldDB" id="F0QY37"/>
<keyword evidence="6" id="KW-1185">Reference proteome</keyword>
<feature type="domain" description="ATPase AAA-3" evidence="3">
    <location>
        <begin position="40"/>
        <end position="170"/>
    </location>
</feature>
<sequence>MRTVDSKQIMDRLMGEVSKSVIGYEQEVKLLFACLVAGGHALIEGYPGLAKTTLVKAFAKALGLSFSRIQFTPDLLPSDITGSLIFNPKIGDFEVRFGPIFANIVLADEVNRAPPKVQSALLEAMQENQVTIGGKSYELPKPFMIIATQNPVELEGTYPLPEAQLDRFMIRIKLGYPSEDIEFKITENIDLGSISSINTVVSKEDIESLQALVRSIYVDDSIIRYIVNLIRATRNARDVKLGASPRAAQILSKLVRAWALLDGRDYVIPDDVKLLAPYVLNHRIITLGADSTIIIRQLLQQVPTPLMERVLRKS</sequence>
<dbReference type="CDD" id="cd00009">
    <property type="entry name" value="AAA"/>
    <property type="match status" value="1"/>
</dbReference>
<dbReference type="OrthoDB" id="24581at2157"/>
<dbReference type="GeneID" id="10289983"/>
<keyword evidence="2" id="KW-0067">ATP-binding</keyword>
<dbReference type="InterPro" id="IPR050764">
    <property type="entry name" value="CbbQ/NirQ/NorQ/GpvN"/>
</dbReference>
<dbReference type="GO" id="GO:0016887">
    <property type="term" value="F:ATP hydrolysis activity"/>
    <property type="evidence" value="ECO:0007669"/>
    <property type="project" value="InterPro"/>
</dbReference>
<dbReference type="Pfam" id="PF17863">
    <property type="entry name" value="AAA_lid_2"/>
    <property type="match status" value="1"/>
</dbReference>
<dbReference type="eggNOG" id="arCOG00434">
    <property type="taxonomic scope" value="Archaea"/>
</dbReference>
<dbReference type="InterPro" id="IPR027417">
    <property type="entry name" value="P-loop_NTPase"/>
</dbReference>
<accession>F0QY37</accession>
<evidence type="ECO:0000259" key="4">
    <source>
        <dbReference type="Pfam" id="PF17863"/>
    </source>
</evidence>
<evidence type="ECO:0000256" key="2">
    <source>
        <dbReference type="ARBA" id="ARBA00022840"/>
    </source>
</evidence>
<dbReference type="InterPro" id="IPR011703">
    <property type="entry name" value="ATPase_AAA-3"/>
</dbReference>
<keyword evidence="1" id="KW-0547">Nucleotide-binding</keyword>
<evidence type="ECO:0000259" key="3">
    <source>
        <dbReference type="Pfam" id="PF07726"/>
    </source>
</evidence>
<evidence type="ECO:0000256" key="1">
    <source>
        <dbReference type="ARBA" id="ARBA00022741"/>
    </source>
</evidence>
<dbReference type="HOGENOM" id="CLU_034716_2_0_2"/>
<organism evidence="5 6">
    <name type="scientific">Vulcanisaeta moutnovskia (strain 768-28)</name>
    <dbReference type="NCBI Taxonomy" id="985053"/>
    <lineage>
        <taxon>Archaea</taxon>
        <taxon>Thermoproteota</taxon>
        <taxon>Thermoprotei</taxon>
        <taxon>Thermoproteales</taxon>
        <taxon>Thermoproteaceae</taxon>
        <taxon>Vulcanisaeta</taxon>
    </lineage>
</organism>
<dbReference type="RefSeq" id="WP_013605684.1">
    <property type="nucleotide sequence ID" value="NC_015151.1"/>
</dbReference>
<gene>
    <name evidence="5" type="ordered locus">VMUT_2331</name>
</gene>
<dbReference type="Gene3D" id="3.40.50.300">
    <property type="entry name" value="P-loop containing nucleotide triphosphate hydrolases"/>
    <property type="match status" value="1"/>
</dbReference>
<dbReference type="SUPFAM" id="SSF52540">
    <property type="entry name" value="P-loop containing nucleoside triphosphate hydrolases"/>
    <property type="match status" value="1"/>
</dbReference>
<dbReference type="KEGG" id="vmo:VMUT_2331"/>
<dbReference type="PANTHER" id="PTHR42759">
    <property type="entry name" value="MOXR FAMILY PROTEIN"/>
    <property type="match status" value="1"/>
</dbReference>
<dbReference type="PANTHER" id="PTHR42759:SF5">
    <property type="entry name" value="METHANOL DEHYDROGENASE REGULATOR"/>
    <property type="match status" value="1"/>
</dbReference>
<evidence type="ECO:0000313" key="6">
    <source>
        <dbReference type="Proteomes" id="UP000007485"/>
    </source>
</evidence>